<feature type="region of interest" description="Disordered" evidence="2">
    <location>
        <begin position="37"/>
        <end position="66"/>
    </location>
</feature>
<feature type="domain" description="Cell envelope-related transcriptional attenuator" evidence="3">
    <location>
        <begin position="143"/>
        <end position="302"/>
    </location>
</feature>
<reference evidence="5" key="1">
    <citation type="journal article" date="2014" name="Int. J. Syst. Evol. Microbiol.">
        <title>Complete genome sequence of Corynebacterium casei LMG S-19264T (=DSM 44701T), isolated from a smear-ripened cheese.</title>
        <authorList>
            <consortium name="US DOE Joint Genome Institute (JGI-PGF)"/>
            <person name="Walter F."/>
            <person name="Albersmeier A."/>
            <person name="Kalinowski J."/>
            <person name="Ruckert C."/>
        </authorList>
    </citation>
    <scope>NUCLEOTIDE SEQUENCE</scope>
    <source>
        <strain evidence="5">JCM 31311</strain>
    </source>
</reference>
<evidence type="ECO:0000259" key="3">
    <source>
        <dbReference type="Pfam" id="PF03816"/>
    </source>
</evidence>
<proteinExistence type="inferred from homology"/>
<evidence type="ECO:0000256" key="1">
    <source>
        <dbReference type="ARBA" id="ARBA00006068"/>
    </source>
</evidence>
<evidence type="ECO:0000313" key="5">
    <source>
        <dbReference type="EMBL" id="GGR04935.1"/>
    </source>
</evidence>
<dbReference type="RefSeq" id="WP_189089398.1">
    <property type="nucleotide sequence ID" value="NZ_BMQL01000007.1"/>
</dbReference>
<evidence type="ECO:0000259" key="4">
    <source>
        <dbReference type="Pfam" id="PF13399"/>
    </source>
</evidence>
<dbReference type="InterPro" id="IPR050922">
    <property type="entry name" value="LytR/CpsA/Psr_CW_biosynth"/>
</dbReference>
<dbReference type="AlphaFoldDB" id="A0A918F3H3"/>
<accession>A0A918F3H3</accession>
<dbReference type="Proteomes" id="UP000603865">
    <property type="component" value="Unassembled WGS sequence"/>
</dbReference>
<dbReference type="Gene3D" id="3.40.630.190">
    <property type="entry name" value="LCP protein"/>
    <property type="match status" value="1"/>
</dbReference>
<organism evidence="5 6">
    <name type="scientific">Deinococcus ruber</name>
    <dbReference type="NCBI Taxonomy" id="1848197"/>
    <lineage>
        <taxon>Bacteria</taxon>
        <taxon>Thermotogati</taxon>
        <taxon>Deinococcota</taxon>
        <taxon>Deinococci</taxon>
        <taxon>Deinococcales</taxon>
        <taxon>Deinococcaceae</taxon>
        <taxon>Deinococcus</taxon>
    </lineage>
</organism>
<feature type="region of interest" description="Disordered" evidence="2">
    <location>
        <begin position="1"/>
        <end position="21"/>
    </location>
</feature>
<dbReference type="PANTHER" id="PTHR33392">
    <property type="entry name" value="POLYISOPRENYL-TEICHOIC ACID--PEPTIDOGLYCAN TEICHOIC ACID TRANSFERASE TAGU"/>
    <property type="match status" value="1"/>
</dbReference>
<gene>
    <name evidence="5" type="ORF">GCM10008957_17330</name>
</gene>
<dbReference type="EMBL" id="BMQL01000007">
    <property type="protein sequence ID" value="GGR04935.1"/>
    <property type="molecule type" value="Genomic_DNA"/>
</dbReference>
<dbReference type="NCBIfam" id="TIGR00350">
    <property type="entry name" value="lytR_cpsA_psr"/>
    <property type="match status" value="1"/>
</dbReference>
<evidence type="ECO:0000256" key="2">
    <source>
        <dbReference type="SAM" id="MobiDB-lite"/>
    </source>
</evidence>
<dbReference type="InterPro" id="IPR004474">
    <property type="entry name" value="LytR_CpsA_psr"/>
</dbReference>
<evidence type="ECO:0000313" key="6">
    <source>
        <dbReference type="Proteomes" id="UP000603865"/>
    </source>
</evidence>
<dbReference type="InterPro" id="IPR027381">
    <property type="entry name" value="LytR/CpsA/Psr_C"/>
</dbReference>
<reference evidence="5" key="2">
    <citation type="submission" date="2020-09" db="EMBL/GenBank/DDBJ databases">
        <authorList>
            <person name="Sun Q."/>
            <person name="Ohkuma M."/>
        </authorList>
    </citation>
    <scope>NUCLEOTIDE SEQUENCE</scope>
    <source>
        <strain evidence="5">JCM 31311</strain>
    </source>
</reference>
<comment type="caution">
    <text evidence="5">The sequence shown here is derived from an EMBL/GenBank/DDBJ whole genome shotgun (WGS) entry which is preliminary data.</text>
</comment>
<dbReference type="Pfam" id="PF13399">
    <property type="entry name" value="LytR_C"/>
    <property type="match status" value="1"/>
</dbReference>
<comment type="similarity">
    <text evidence="1">Belongs to the LytR/CpsA/Psr (LCP) family.</text>
</comment>
<keyword evidence="6" id="KW-1185">Reference proteome</keyword>
<dbReference type="PANTHER" id="PTHR33392:SF6">
    <property type="entry name" value="POLYISOPRENYL-TEICHOIC ACID--PEPTIDOGLYCAN TEICHOIC ACID TRANSFERASE TAGU"/>
    <property type="match status" value="1"/>
</dbReference>
<protein>
    <submittedName>
        <fullName evidence="5">LytR family transcriptional regulator</fullName>
    </submittedName>
</protein>
<dbReference type="Pfam" id="PF03816">
    <property type="entry name" value="LytR_cpsA_psr"/>
    <property type="match status" value="1"/>
</dbReference>
<sequence>MADQNSGRPAATGRKWRYRRQAKRPLAYNQVYYEDLASPTSPAQPPSPASVGAVRPGPPPKRKPKTPAAWRAWQLAGLTLAALTLAGYAVMSQSGGAARRVLASLPGQPPHLTLLLAGRDIVYCAPYTPCKDQDTRKVWQPPNTDSIMLVKVDGTRVNVLSIPRDTNVGPFDPRKGVASQKVNSQYWSGGLDGLSSAVEQITGERVDYAVVVRTDYVERVIGALGGLDVTVPDVPSYGDPKKRGIQFDDNAANLHVHLSPGPHHLDGAQAVAYLRMRKGLGDDYGRMDHQKQALNQLISRLKTPAGLAAALPVILGGLGNGVDTNADAGLVENLTPFLSQFRMNFATMPTTEIKGTFNLAVDPLALSKLWGSEGDVTSGSSVNTGVSVRVMDASGKALGPRFIRALEQAGYAKVSLETTTASREHTQVFTQTEVSAAESLADLLNVSRLQGIRFPIQSGEVGVLLGEDASSMYAALPQ</sequence>
<name>A0A918F3H3_9DEIO</name>
<feature type="domain" description="LytR/CpsA/Psr regulator C-terminal" evidence="4">
    <location>
        <begin position="386"/>
        <end position="468"/>
    </location>
</feature>